<dbReference type="AlphaFoldDB" id="E6U1G6"/>
<dbReference type="Proteomes" id="UP000001401">
    <property type="component" value="Chromosome"/>
</dbReference>
<sequence>MSKIKNEENKQTGQLVTTTSLIFLTIILSIILDADVIPPLIFTGLLLLITNESNHSTILILLGIILIITNI</sequence>
<keyword evidence="1" id="KW-0472">Membrane</keyword>
<keyword evidence="1" id="KW-0812">Transmembrane</keyword>
<dbReference type="KEGG" id="bco:Bcell_0937"/>
<feature type="transmembrane region" description="Helical" evidence="1">
    <location>
        <begin position="44"/>
        <end position="68"/>
    </location>
</feature>
<evidence type="ECO:0000313" key="2">
    <source>
        <dbReference type="EMBL" id="ADU29213.1"/>
    </source>
</evidence>
<protein>
    <submittedName>
        <fullName evidence="2">Uncharacterized protein</fullName>
    </submittedName>
</protein>
<accession>E6U1G6</accession>
<name>E6U1G6_EVAC2</name>
<evidence type="ECO:0000256" key="1">
    <source>
        <dbReference type="SAM" id="Phobius"/>
    </source>
</evidence>
<keyword evidence="1" id="KW-1133">Transmembrane helix</keyword>
<reference evidence="2" key="1">
    <citation type="submission" date="2010-12" db="EMBL/GenBank/DDBJ databases">
        <title>Complete sequence of Bacillus cellulosilyticus DSM 2522.</title>
        <authorList>
            <consortium name="US DOE Joint Genome Institute"/>
            <person name="Lucas S."/>
            <person name="Copeland A."/>
            <person name="Lapidus A."/>
            <person name="Cheng J.-F."/>
            <person name="Bruce D."/>
            <person name="Goodwin L."/>
            <person name="Pitluck S."/>
            <person name="Chertkov O."/>
            <person name="Detter J.C."/>
            <person name="Han C."/>
            <person name="Tapia R."/>
            <person name="Land M."/>
            <person name="Hauser L."/>
            <person name="Jeffries C."/>
            <person name="Kyrpides N."/>
            <person name="Ivanova N."/>
            <person name="Mikhailova N."/>
            <person name="Brumm P."/>
            <person name="Mead D."/>
            <person name="Woyke T."/>
        </authorList>
    </citation>
    <scope>NUCLEOTIDE SEQUENCE [LARGE SCALE GENOMIC DNA]</scope>
    <source>
        <strain evidence="2">DSM 2522</strain>
    </source>
</reference>
<dbReference type="HOGENOM" id="CLU_2731499_0_0_9"/>
<keyword evidence="3" id="KW-1185">Reference proteome</keyword>
<organism evidence="2 3">
    <name type="scientific">Evansella cellulosilytica (strain ATCC 21833 / DSM 2522 / FERM P-1141 / JCM 9156 / N-4)</name>
    <name type="common">Bacillus cellulosilyticus</name>
    <dbReference type="NCBI Taxonomy" id="649639"/>
    <lineage>
        <taxon>Bacteria</taxon>
        <taxon>Bacillati</taxon>
        <taxon>Bacillota</taxon>
        <taxon>Bacilli</taxon>
        <taxon>Bacillales</taxon>
        <taxon>Bacillaceae</taxon>
        <taxon>Evansella</taxon>
    </lineage>
</organism>
<dbReference type="EMBL" id="CP002394">
    <property type="protein sequence ID" value="ADU29213.1"/>
    <property type="molecule type" value="Genomic_DNA"/>
</dbReference>
<evidence type="ECO:0000313" key="3">
    <source>
        <dbReference type="Proteomes" id="UP000001401"/>
    </source>
</evidence>
<proteinExistence type="predicted"/>
<gene>
    <name evidence="2" type="ordered locus">Bcell_0937</name>
</gene>
<feature type="transmembrane region" description="Helical" evidence="1">
    <location>
        <begin position="12"/>
        <end position="32"/>
    </location>
</feature>